<evidence type="ECO:0000313" key="1">
    <source>
        <dbReference type="EMBL" id="KAI5348508.1"/>
    </source>
</evidence>
<evidence type="ECO:0000313" key="2">
    <source>
        <dbReference type="Proteomes" id="UP001054821"/>
    </source>
</evidence>
<organism evidence="1 2">
    <name type="scientific">Prunus dulcis</name>
    <name type="common">Almond</name>
    <name type="synonym">Amygdalus dulcis</name>
    <dbReference type="NCBI Taxonomy" id="3755"/>
    <lineage>
        <taxon>Eukaryota</taxon>
        <taxon>Viridiplantae</taxon>
        <taxon>Streptophyta</taxon>
        <taxon>Embryophyta</taxon>
        <taxon>Tracheophyta</taxon>
        <taxon>Spermatophyta</taxon>
        <taxon>Magnoliopsida</taxon>
        <taxon>eudicotyledons</taxon>
        <taxon>Gunneridae</taxon>
        <taxon>Pentapetalae</taxon>
        <taxon>rosids</taxon>
        <taxon>fabids</taxon>
        <taxon>Rosales</taxon>
        <taxon>Rosaceae</taxon>
        <taxon>Amygdaloideae</taxon>
        <taxon>Amygdaleae</taxon>
        <taxon>Prunus</taxon>
    </lineage>
</organism>
<protein>
    <submittedName>
        <fullName evidence="1">Uncharacterized protein</fullName>
    </submittedName>
</protein>
<dbReference type="AlphaFoldDB" id="A0AAD4WSH1"/>
<reference evidence="1 2" key="1">
    <citation type="journal article" date="2022" name="G3 (Bethesda)">
        <title>Whole-genome sequence and methylome profiling of the almond [Prunus dulcis (Mill.) D.A. Webb] cultivar 'Nonpareil'.</title>
        <authorList>
            <person name="D'Amico-Willman K.M."/>
            <person name="Ouma W.Z."/>
            <person name="Meulia T."/>
            <person name="Sideli G.M."/>
            <person name="Gradziel T.M."/>
            <person name="Fresnedo-Ramirez J."/>
        </authorList>
    </citation>
    <scope>NUCLEOTIDE SEQUENCE [LARGE SCALE GENOMIC DNA]</scope>
    <source>
        <strain evidence="1">Clone GOH B32 T37-40</strain>
    </source>
</reference>
<dbReference type="EMBL" id="JAJFAZ020000001">
    <property type="protein sequence ID" value="KAI5348508.1"/>
    <property type="molecule type" value="Genomic_DNA"/>
</dbReference>
<accession>A0AAD4WSH1</accession>
<comment type="caution">
    <text evidence="1">The sequence shown here is derived from an EMBL/GenBank/DDBJ whole genome shotgun (WGS) entry which is preliminary data.</text>
</comment>
<name>A0AAD4WSH1_PRUDU</name>
<gene>
    <name evidence="1" type="ORF">L3X38_001395</name>
</gene>
<dbReference type="Proteomes" id="UP001054821">
    <property type="component" value="Chromosome 1"/>
</dbReference>
<proteinExistence type="predicted"/>
<sequence length="116" mass="12955">MVFVATVERHGLKSDTATTKRKQNAGTRSRTSKPAFGASVYKLATKLPFGSFLSRQTLRSRGTCRRAYWKVKEIHRVSAVENGPYNTWICNVDVILGPTLTIRLPIDSVLTSCVRI</sequence>
<keyword evidence="2" id="KW-1185">Reference proteome</keyword>